<dbReference type="KEGG" id="cok:COCCU_07955"/>
<dbReference type="GO" id="GO:0005829">
    <property type="term" value="C:cytosol"/>
    <property type="evidence" value="ECO:0007669"/>
    <property type="project" value="TreeGrafter"/>
</dbReference>
<dbReference type="EC" id="3.1.-.-" evidence="5"/>
<evidence type="ECO:0000256" key="6">
    <source>
        <dbReference type="SAM" id="MobiDB-lite"/>
    </source>
</evidence>
<evidence type="ECO:0000256" key="1">
    <source>
        <dbReference type="ARBA" id="ARBA00022490"/>
    </source>
</evidence>
<evidence type="ECO:0000256" key="5">
    <source>
        <dbReference type="HAMAP-Rule" id="MF_00651"/>
    </source>
</evidence>
<dbReference type="RefSeq" id="WP_156231011.1">
    <property type="nucleotide sequence ID" value="NZ_CP046455.1"/>
</dbReference>
<evidence type="ECO:0000313" key="9">
    <source>
        <dbReference type="Proteomes" id="UP000424462"/>
    </source>
</evidence>
<feature type="compositionally biased region" description="Low complexity" evidence="6">
    <location>
        <begin position="177"/>
        <end position="191"/>
    </location>
</feature>
<dbReference type="GO" id="GO:0000967">
    <property type="term" value="P:rRNA 5'-end processing"/>
    <property type="evidence" value="ECO:0007669"/>
    <property type="project" value="UniProtKB-UniRule"/>
</dbReference>
<evidence type="ECO:0000259" key="7">
    <source>
        <dbReference type="SMART" id="SM00732"/>
    </source>
</evidence>
<reference evidence="8 9" key="1">
    <citation type="submission" date="2019-11" db="EMBL/GenBank/DDBJ databases">
        <title>Complete genome sequence of Corynebacterium kalinowskii 1959, a novel Corynebacterium species isolated from soil of a small paddock in Vilsendorf, Germany.</title>
        <authorList>
            <person name="Schaffert L."/>
            <person name="Ruwe M."/>
            <person name="Milse J."/>
            <person name="Hanuschka K."/>
            <person name="Ortseifen V."/>
            <person name="Droste J."/>
            <person name="Brandt D."/>
            <person name="Schlueter L."/>
            <person name="Kutter Y."/>
            <person name="Vinke S."/>
            <person name="Viehoefer P."/>
            <person name="Jacob L."/>
            <person name="Luebke N.-C."/>
            <person name="Schulte-Berndt E."/>
            <person name="Hain C."/>
            <person name="Linder M."/>
            <person name="Schmidt P."/>
            <person name="Wollenschlaeger L."/>
            <person name="Luttermann T."/>
            <person name="Thieme E."/>
            <person name="Hassa J."/>
            <person name="Haak M."/>
            <person name="Wittchen M."/>
            <person name="Mentz A."/>
            <person name="Persicke M."/>
            <person name="Busche T."/>
            <person name="Ruckert C."/>
        </authorList>
    </citation>
    <scope>NUCLEOTIDE SEQUENCE [LARGE SCALE GENOMIC DNA]</scope>
    <source>
        <strain evidence="8 9">2039</strain>
    </source>
</reference>
<dbReference type="SMART" id="SM00732">
    <property type="entry name" value="YqgFc"/>
    <property type="match status" value="1"/>
</dbReference>
<protein>
    <recommendedName>
        <fullName evidence="5">Putative pre-16S rRNA nuclease</fullName>
        <ecNumber evidence="5">3.1.-.-</ecNumber>
    </recommendedName>
</protein>
<dbReference type="GO" id="GO:0004518">
    <property type="term" value="F:nuclease activity"/>
    <property type="evidence" value="ECO:0007669"/>
    <property type="project" value="UniProtKB-KW"/>
</dbReference>
<organism evidence="8 9">
    <name type="scientific">Corynebacterium occultum</name>
    <dbReference type="NCBI Taxonomy" id="2675219"/>
    <lineage>
        <taxon>Bacteria</taxon>
        <taxon>Bacillati</taxon>
        <taxon>Actinomycetota</taxon>
        <taxon>Actinomycetes</taxon>
        <taxon>Mycobacteriales</taxon>
        <taxon>Corynebacteriaceae</taxon>
        <taxon>Corynebacterium</taxon>
    </lineage>
</organism>
<dbReference type="Pfam" id="PF03652">
    <property type="entry name" value="RuvX"/>
    <property type="match status" value="1"/>
</dbReference>
<proteinExistence type="inferred from homology"/>
<dbReference type="AlphaFoldDB" id="A0A6B8W1Y2"/>
<comment type="function">
    <text evidence="5">Could be a nuclease involved in processing of the 5'-end of pre-16S rRNA.</text>
</comment>
<dbReference type="InterPro" id="IPR012337">
    <property type="entry name" value="RNaseH-like_sf"/>
</dbReference>
<sequence>MKVTPDVPGVNDPGPGRRLGIDVGTVRIGVASSDRNATLATPVETIPRVTGFKGRDGADIDRLIELIEEYRAVEVVLGLPRDLKGDGSHSVKHAKEIAFRIRRRLNNPDSALSNVAVRLGDERLTTVVALRAMRESGVGEKEGRKFIDQAAAVEILQTWLDTRANHLAQNSLTPQATPDTPQPEQTSTPETGSDKSSTEQRPVTPGPENQNGTL</sequence>
<dbReference type="GO" id="GO:0016788">
    <property type="term" value="F:hydrolase activity, acting on ester bonds"/>
    <property type="evidence" value="ECO:0007669"/>
    <property type="project" value="UniProtKB-UniRule"/>
</dbReference>
<evidence type="ECO:0000256" key="2">
    <source>
        <dbReference type="ARBA" id="ARBA00022517"/>
    </source>
</evidence>
<dbReference type="NCBIfam" id="TIGR00250">
    <property type="entry name" value="RNAse_H_YqgF"/>
    <property type="match status" value="1"/>
</dbReference>
<comment type="subcellular location">
    <subcellularLocation>
        <location evidence="5">Cytoplasm</location>
    </subcellularLocation>
</comment>
<name>A0A6B8W1Y2_9CORY</name>
<comment type="similarity">
    <text evidence="5">Belongs to the YqgF HJR family.</text>
</comment>
<dbReference type="InterPro" id="IPR006641">
    <property type="entry name" value="YqgF/RNaseH-like_dom"/>
</dbReference>
<dbReference type="HAMAP" id="MF_00651">
    <property type="entry name" value="Nuclease_YqgF"/>
    <property type="match status" value="1"/>
</dbReference>
<dbReference type="EMBL" id="CP046455">
    <property type="protein sequence ID" value="QGU07524.1"/>
    <property type="molecule type" value="Genomic_DNA"/>
</dbReference>
<dbReference type="PANTHER" id="PTHR33317">
    <property type="entry name" value="POLYNUCLEOTIDYL TRANSFERASE, RIBONUCLEASE H-LIKE SUPERFAMILY PROTEIN"/>
    <property type="match status" value="1"/>
</dbReference>
<keyword evidence="9" id="KW-1185">Reference proteome</keyword>
<dbReference type="CDD" id="cd16964">
    <property type="entry name" value="YqgF"/>
    <property type="match status" value="1"/>
</dbReference>
<dbReference type="InterPro" id="IPR005227">
    <property type="entry name" value="YqgF"/>
</dbReference>
<dbReference type="Gene3D" id="3.30.420.140">
    <property type="entry name" value="YqgF/RNase H-like domain"/>
    <property type="match status" value="1"/>
</dbReference>
<dbReference type="PANTHER" id="PTHR33317:SF4">
    <property type="entry name" value="POLYNUCLEOTIDYL TRANSFERASE, RIBONUCLEASE H-LIKE SUPERFAMILY PROTEIN"/>
    <property type="match status" value="1"/>
</dbReference>
<accession>A0A6B8W1Y2</accession>
<keyword evidence="4 5" id="KW-0378">Hydrolase</keyword>
<dbReference type="SUPFAM" id="SSF53098">
    <property type="entry name" value="Ribonuclease H-like"/>
    <property type="match status" value="1"/>
</dbReference>
<feature type="domain" description="YqgF/RNase H-like" evidence="7">
    <location>
        <begin position="16"/>
        <end position="129"/>
    </location>
</feature>
<keyword evidence="1 5" id="KW-0963">Cytoplasm</keyword>
<dbReference type="Proteomes" id="UP000424462">
    <property type="component" value="Chromosome"/>
</dbReference>
<keyword evidence="2 5" id="KW-0690">Ribosome biogenesis</keyword>
<gene>
    <name evidence="8" type="primary">yrrK</name>
    <name evidence="8" type="ORF">COCCU_07955</name>
</gene>
<dbReference type="InterPro" id="IPR037027">
    <property type="entry name" value="YqgF/RNaseH-like_dom_sf"/>
</dbReference>
<evidence type="ECO:0000256" key="3">
    <source>
        <dbReference type="ARBA" id="ARBA00022722"/>
    </source>
</evidence>
<feature type="region of interest" description="Disordered" evidence="6">
    <location>
        <begin position="170"/>
        <end position="214"/>
    </location>
</feature>
<keyword evidence="3 5" id="KW-0540">Nuclease</keyword>
<evidence type="ECO:0000256" key="4">
    <source>
        <dbReference type="ARBA" id="ARBA00022801"/>
    </source>
</evidence>
<evidence type="ECO:0000313" key="8">
    <source>
        <dbReference type="EMBL" id="QGU07524.1"/>
    </source>
</evidence>